<dbReference type="Proteomes" id="UP000231279">
    <property type="component" value="Unassembled WGS sequence"/>
</dbReference>
<comment type="caution">
    <text evidence="1">The sequence shown here is derived from an EMBL/GenBank/DDBJ whole genome shotgun (WGS) entry which is preliminary data.</text>
</comment>
<organism evidence="1 2">
    <name type="scientific">Handroanthus impetiginosus</name>
    <dbReference type="NCBI Taxonomy" id="429701"/>
    <lineage>
        <taxon>Eukaryota</taxon>
        <taxon>Viridiplantae</taxon>
        <taxon>Streptophyta</taxon>
        <taxon>Embryophyta</taxon>
        <taxon>Tracheophyta</taxon>
        <taxon>Spermatophyta</taxon>
        <taxon>Magnoliopsida</taxon>
        <taxon>eudicotyledons</taxon>
        <taxon>Gunneridae</taxon>
        <taxon>Pentapetalae</taxon>
        <taxon>asterids</taxon>
        <taxon>lamiids</taxon>
        <taxon>Lamiales</taxon>
        <taxon>Bignoniaceae</taxon>
        <taxon>Crescentiina</taxon>
        <taxon>Tabebuia alliance</taxon>
        <taxon>Handroanthus</taxon>
    </lineage>
</organism>
<dbReference type="EMBL" id="NKXS01000865">
    <property type="protein sequence ID" value="PIN21896.1"/>
    <property type="molecule type" value="Genomic_DNA"/>
</dbReference>
<name>A0A2G9HWK1_9LAMI</name>
<accession>A0A2G9HWK1</accession>
<dbReference type="AlphaFoldDB" id="A0A2G9HWK1"/>
<sequence length="80" mass="9677">MISFFLACTRNWIPSDPSRLINSHLMNRKYFCSIKHRCGVMHHILCQNKLRLLIFLTPHCHPHLKILTLWNLWMMLQILH</sequence>
<reference evidence="2" key="1">
    <citation type="journal article" date="2018" name="Gigascience">
        <title>Genome assembly of the Pink Ipe (Handroanthus impetiginosus, Bignoniaceae), a highly valued, ecologically keystone Neotropical timber forest tree.</title>
        <authorList>
            <person name="Silva-Junior O.B."/>
            <person name="Grattapaglia D."/>
            <person name="Novaes E."/>
            <person name="Collevatti R.G."/>
        </authorList>
    </citation>
    <scope>NUCLEOTIDE SEQUENCE [LARGE SCALE GENOMIC DNA]</scope>
    <source>
        <strain evidence="2">cv. UFG-1</strain>
    </source>
</reference>
<evidence type="ECO:0000313" key="2">
    <source>
        <dbReference type="Proteomes" id="UP000231279"/>
    </source>
</evidence>
<keyword evidence="2" id="KW-1185">Reference proteome</keyword>
<protein>
    <submittedName>
        <fullName evidence="1">Uncharacterized protein</fullName>
    </submittedName>
</protein>
<gene>
    <name evidence="1" type="ORF">CDL12_05400</name>
</gene>
<evidence type="ECO:0000313" key="1">
    <source>
        <dbReference type="EMBL" id="PIN21896.1"/>
    </source>
</evidence>
<proteinExistence type="predicted"/>